<comment type="caution">
    <text evidence="1">The sequence shown here is derived from an EMBL/GenBank/DDBJ whole genome shotgun (WGS) entry which is preliminary data.</text>
</comment>
<dbReference type="AlphaFoldDB" id="A0AAV7QDA2"/>
<proteinExistence type="predicted"/>
<organism evidence="1 2">
    <name type="scientific">Pleurodeles waltl</name>
    <name type="common">Iberian ribbed newt</name>
    <dbReference type="NCBI Taxonomy" id="8319"/>
    <lineage>
        <taxon>Eukaryota</taxon>
        <taxon>Metazoa</taxon>
        <taxon>Chordata</taxon>
        <taxon>Craniata</taxon>
        <taxon>Vertebrata</taxon>
        <taxon>Euteleostomi</taxon>
        <taxon>Amphibia</taxon>
        <taxon>Batrachia</taxon>
        <taxon>Caudata</taxon>
        <taxon>Salamandroidea</taxon>
        <taxon>Salamandridae</taxon>
        <taxon>Pleurodelinae</taxon>
        <taxon>Pleurodeles</taxon>
    </lineage>
</organism>
<dbReference type="EMBL" id="JANPWB010000010">
    <property type="protein sequence ID" value="KAJ1137527.1"/>
    <property type="molecule type" value="Genomic_DNA"/>
</dbReference>
<reference evidence="1" key="1">
    <citation type="journal article" date="2022" name="bioRxiv">
        <title>Sequencing and chromosome-scale assembly of the giantPleurodeles waltlgenome.</title>
        <authorList>
            <person name="Brown T."/>
            <person name="Elewa A."/>
            <person name="Iarovenko S."/>
            <person name="Subramanian E."/>
            <person name="Araus A.J."/>
            <person name="Petzold A."/>
            <person name="Susuki M."/>
            <person name="Suzuki K.-i.T."/>
            <person name="Hayashi T."/>
            <person name="Toyoda A."/>
            <person name="Oliveira C."/>
            <person name="Osipova E."/>
            <person name="Leigh N.D."/>
            <person name="Simon A."/>
            <person name="Yun M.H."/>
        </authorList>
    </citation>
    <scope>NUCLEOTIDE SEQUENCE</scope>
    <source>
        <strain evidence="1">20211129_DDA</strain>
        <tissue evidence="1">Liver</tissue>
    </source>
</reference>
<evidence type="ECO:0008006" key="3">
    <source>
        <dbReference type="Google" id="ProtNLM"/>
    </source>
</evidence>
<keyword evidence="2" id="KW-1185">Reference proteome</keyword>
<accession>A0AAV7QDA2</accession>
<evidence type="ECO:0000313" key="2">
    <source>
        <dbReference type="Proteomes" id="UP001066276"/>
    </source>
</evidence>
<evidence type="ECO:0000313" key="1">
    <source>
        <dbReference type="EMBL" id="KAJ1137527.1"/>
    </source>
</evidence>
<sequence length="70" mass="8235">MWHRSPSRREVLVRGLCVGLTALPFVHFHQSRLQLQHLRQRSAPALQRLRQRTTIAKLHRPHPGWAKDVT</sequence>
<dbReference type="Proteomes" id="UP001066276">
    <property type="component" value="Chromosome 6"/>
</dbReference>
<protein>
    <recommendedName>
        <fullName evidence="3">Secreted protein</fullName>
    </recommendedName>
</protein>
<gene>
    <name evidence="1" type="ORF">NDU88_003925</name>
</gene>
<name>A0AAV7QDA2_PLEWA</name>